<sequence>MNPARTPNPPHASGTRDNRFDGTLFAVLFQANVVEGDVPVTPSPALDQILTFVTDLDACLEHIGDLEAVLRFIPDGLFPIIEVMADTSSTRFILEHDLSGPPLFQESLAFLLKVAWQRGYLMQKFHTLNRIPHPSGPVDPVAVMDKIIGLGGSDLSTEIEVVLQKAVSLCTDEKQLTRCLNAIQGLAPIVQPVMREWGAVTRSAYGWGLLVAKTEHALRQDAHGAPAEHDRAGGTPVS</sequence>
<protein>
    <submittedName>
        <fullName evidence="1">Uncharacterized protein</fullName>
    </submittedName>
</protein>
<dbReference type="AlphaFoldDB" id="A0A9X2VRI2"/>
<reference evidence="1" key="1">
    <citation type="submission" date="2022-08" db="EMBL/GenBank/DDBJ databases">
        <authorList>
            <person name="Tistechok S."/>
            <person name="Samborskyy M."/>
            <person name="Roman I."/>
        </authorList>
    </citation>
    <scope>NUCLEOTIDE SEQUENCE</scope>
    <source>
        <strain evidence="1">DSM 103496</strain>
    </source>
</reference>
<proteinExistence type="predicted"/>
<name>A0A9X2VRI2_9PSEU</name>
<evidence type="ECO:0000313" key="1">
    <source>
        <dbReference type="EMBL" id="MCS7481316.1"/>
    </source>
</evidence>
<evidence type="ECO:0000313" key="2">
    <source>
        <dbReference type="Proteomes" id="UP001141259"/>
    </source>
</evidence>
<accession>A0A9X2VRI2</accession>
<keyword evidence="2" id="KW-1185">Reference proteome</keyword>
<dbReference type="Proteomes" id="UP001141259">
    <property type="component" value="Unassembled WGS sequence"/>
</dbReference>
<comment type="caution">
    <text evidence="1">The sequence shown here is derived from an EMBL/GenBank/DDBJ whole genome shotgun (WGS) entry which is preliminary data.</text>
</comment>
<dbReference type="RefSeq" id="WP_259626803.1">
    <property type="nucleotide sequence ID" value="NZ_JANYMP010000017.1"/>
</dbReference>
<dbReference type="EMBL" id="JANYMP010000017">
    <property type="protein sequence ID" value="MCS7481316.1"/>
    <property type="molecule type" value="Genomic_DNA"/>
</dbReference>
<gene>
    <name evidence="1" type="ORF">NZH93_31040</name>
</gene>
<organism evidence="1 2">
    <name type="scientific">Umezawaea endophytica</name>
    <dbReference type="NCBI Taxonomy" id="1654476"/>
    <lineage>
        <taxon>Bacteria</taxon>
        <taxon>Bacillati</taxon>
        <taxon>Actinomycetota</taxon>
        <taxon>Actinomycetes</taxon>
        <taxon>Pseudonocardiales</taxon>
        <taxon>Pseudonocardiaceae</taxon>
        <taxon>Umezawaea</taxon>
    </lineage>
</organism>